<dbReference type="EMBL" id="ML979138">
    <property type="protein sequence ID" value="KAF1914023.1"/>
    <property type="molecule type" value="Genomic_DNA"/>
</dbReference>
<dbReference type="Proteomes" id="UP000800096">
    <property type="component" value="Unassembled WGS sequence"/>
</dbReference>
<evidence type="ECO:0000256" key="1">
    <source>
        <dbReference type="SAM" id="MobiDB-lite"/>
    </source>
</evidence>
<evidence type="ECO:0000313" key="2">
    <source>
        <dbReference type="EMBL" id="KAF1914023.1"/>
    </source>
</evidence>
<evidence type="ECO:0000313" key="3">
    <source>
        <dbReference type="Proteomes" id="UP000800096"/>
    </source>
</evidence>
<name>A0A6A5QEZ3_AMPQU</name>
<accession>A0A6A5QEZ3</accession>
<protein>
    <submittedName>
        <fullName evidence="2">Uncharacterized protein</fullName>
    </submittedName>
</protein>
<gene>
    <name evidence="2" type="ORF">BDU57DRAFT_455376</name>
</gene>
<dbReference type="OrthoDB" id="3800599at2759"/>
<feature type="region of interest" description="Disordered" evidence="1">
    <location>
        <begin position="242"/>
        <end position="275"/>
    </location>
</feature>
<keyword evidence="3" id="KW-1185">Reference proteome</keyword>
<dbReference type="AlphaFoldDB" id="A0A6A5QEZ3"/>
<sequence>MILPRRNSNLVLVHHRKTGELEIRRTGEFSTIPKTPSTPLPRHLHYTNEDHRRVCRCPHSERHRKPSPVASESKYLVANLTRYLDQCHLEACSIADFRASEIQQQTHWASEGVLNDKFHYATRQKDVVCRCTRPNNHGRGRVRNPDIVELCVKFFRKNVDRMTCTKSQWRQIDVLSQDGSSSDSDSSKYESKSMQNILREREQLNYAAAPVTPHPRVVQLFSGPNEASDVPEQVWEATRPSMWSGRRGSATSCSTPLGTAASPRSLGTDAKSRPTLFISPPRASIATVWSDVQRDAAGQAPELLSENSERPLNGNRIDATALFNSMDVDGQDDSSGLMKPPDTKPAPRAKISNRAVIESRDSMFSALHPETIAERPATHCVELPTHRIPMELPTGVPQEYVELYGSLRASLKHPGKMSQDLAEESEILTFESKQASGRTYFVFRKLDDMFGLPGQEEFFLRYVTVCSQAYPSPPGDCRCCGNSLHDRRQRTFQIDSCKHFLHEKCLIEKFRLYDEAVGRCSICDTVLCERGLMDRIALDREAVFGSQFTILPNDVQIDFPQRSKAAHLQFEEDLAAAQLRLLKDYVVVHASDLYDEWSSGRIEPDWHGLYDECSSGRIEPDWHGKVVGPAVKLFKGWNMPSQKSQYFADRDAFLKLVAWAELVRLMNLSRVVLKDAHGADKSSFLVAELHRKFLWTKERYEREKKTWRAGKNGVLECDKIAQDAYNIAISTHLDAR</sequence>
<organism evidence="2 3">
    <name type="scientific">Ampelomyces quisqualis</name>
    <name type="common">Powdery mildew agent</name>
    <dbReference type="NCBI Taxonomy" id="50730"/>
    <lineage>
        <taxon>Eukaryota</taxon>
        <taxon>Fungi</taxon>
        <taxon>Dikarya</taxon>
        <taxon>Ascomycota</taxon>
        <taxon>Pezizomycotina</taxon>
        <taxon>Dothideomycetes</taxon>
        <taxon>Pleosporomycetidae</taxon>
        <taxon>Pleosporales</taxon>
        <taxon>Pleosporineae</taxon>
        <taxon>Phaeosphaeriaceae</taxon>
        <taxon>Ampelomyces</taxon>
    </lineage>
</organism>
<reference evidence="2" key="1">
    <citation type="journal article" date="2020" name="Stud. Mycol.">
        <title>101 Dothideomycetes genomes: a test case for predicting lifestyles and emergence of pathogens.</title>
        <authorList>
            <person name="Haridas S."/>
            <person name="Albert R."/>
            <person name="Binder M."/>
            <person name="Bloem J."/>
            <person name="Labutti K."/>
            <person name="Salamov A."/>
            <person name="Andreopoulos B."/>
            <person name="Baker S."/>
            <person name="Barry K."/>
            <person name="Bills G."/>
            <person name="Bluhm B."/>
            <person name="Cannon C."/>
            <person name="Castanera R."/>
            <person name="Culley D."/>
            <person name="Daum C."/>
            <person name="Ezra D."/>
            <person name="Gonzalez J."/>
            <person name="Henrissat B."/>
            <person name="Kuo A."/>
            <person name="Liang C."/>
            <person name="Lipzen A."/>
            <person name="Lutzoni F."/>
            <person name="Magnuson J."/>
            <person name="Mondo S."/>
            <person name="Nolan M."/>
            <person name="Ohm R."/>
            <person name="Pangilinan J."/>
            <person name="Park H.-J."/>
            <person name="Ramirez L."/>
            <person name="Alfaro M."/>
            <person name="Sun H."/>
            <person name="Tritt A."/>
            <person name="Yoshinaga Y."/>
            <person name="Zwiers L.-H."/>
            <person name="Turgeon B."/>
            <person name="Goodwin S."/>
            <person name="Spatafora J."/>
            <person name="Crous P."/>
            <person name="Grigoriev I."/>
        </authorList>
    </citation>
    <scope>NUCLEOTIDE SEQUENCE</scope>
    <source>
        <strain evidence="2">HMLAC05119</strain>
    </source>
</reference>
<proteinExistence type="predicted"/>